<evidence type="ECO:0000313" key="3">
    <source>
        <dbReference type="EMBL" id="TPG36148.1"/>
    </source>
</evidence>
<evidence type="ECO:0000313" key="4">
    <source>
        <dbReference type="Proteomes" id="UP000319700"/>
    </source>
</evidence>
<dbReference type="PANTHER" id="PTHR43597">
    <property type="entry name" value="SULFUR ACCEPTOR PROTEIN CSDE"/>
    <property type="match status" value="1"/>
</dbReference>
<dbReference type="InterPro" id="IPR003808">
    <property type="entry name" value="Fe-S_metab-assoc_dom"/>
</dbReference>
<dbReference type="RefSeq" id="WP_140510465.1">
    <property type="nucleotide sequence ID" value="NZ_RCZH01000015.1"/>
</dbReference>
<feature type="domain" description="Fe-S metabolism associated" evidence="2">
    <location>
        <begin position="19"/>
        <end position="130"/>
    </location>
</feature>
<evidence type="ECO:0000259" key="2">
    <source>
        <dbReference type="Pfam" id="PF02657"/>
    </source>
</evidence>
<dbReference type="Proteomes" id="UP000319700">
    <property type="component" value="Unassembled WGS sequence"/>
</dbReference>
<dbReference type="Gene3D" id="3.90.1010.10">
    <property type="match status" value="1"/>
</dbReference>
<gene>
    <name evidence="3" type="ORF">EAH81_20220</name>
</gene>
<proteinExistence type="inferred from homology"/>
<protein>
    <submittedName>
        <fullName evidence="3">SufE family protein</fullName>
    </submittedName>
</protein>
<dbReference type="PANTHER" id="PTHR43597:SF5">
    <property type="entry name" value="SUFE-LIKE PROTEIN 2, CHLOROPLASTIC"/>
    <property type="match status" value="1"/>
</dbReference>
<keyword evidence="4" id="KW-1185">Reference proteome</keyword>
<dbReference type="SUPFAM" id="SSF82649">
    <property type="entry name" value="SufE/NifU"/>
    <property type="match status" value="1"/>
</dbReference>
<sequence length="146" mass="16450">MTINQLQDDLIEQFSKSGNNFSDKYKLIIQMGKALQEMDVAFRTDENRIWSCQATVWVHSIERDGKLYIQADSDAAITKGLIALILYVLSGKRKQDIANANLYFIDKIHLKEYLSPNKSNGILAMIKDIQILAAEGKLVGPRSCSI</sequence>
<dbReference type="AlphaFoldDB" id="A0A502EEQ0"/>
<organism evidence="3 4">
    <name type="scientific">Flavobacterium pectinovorum</name>
    <dbReference type="NCBI Taxonomy" id="29533"/>
    <lineage>
        <taxon>Bacteria</taxon>
        <taxon>Pseudomonadati</taxon>
        <taxon>Bacteroidota</taxon>
        <taxon>Flavobacteriia</taxon>
        <taxon>Flavobacteriales</taxon>
        <taxon>Flavobacteriaceae</taxon>
        <taxon>Flavobacterium</taxon>
    </lineage>
</organism>
<accession>A0A502EEQ0</accession>
<name>A0A502EEQ0_9FLAO</name>
<dbReference type="EMBL" id="RCZH01000015">
    <property type="protein sequence ID" value="TPG36148.1"/>
    <property type="molecule type" value="Genomic_DNA"/>
</dbReference>
<dbReference type="Pfam" id="PF02657">
    <property type="entry name" value="SufE"/>
    <property type="match status" value="1"/>
</dbReference>
<comment type="similarity">
    <text evidence="1">Belongs to the SufE family.</text>
</comment>
<evidence type="ECO:0000256" key="1">
    <source>
        <dbReference type="ARBA" id="ARBA00010282"/>
    </source>
</evidence>
<comment type="caution">
    <text evidence="3">The sequence shown here is derived from an EMBL/GenBank/DDBJ whole genome shotgun (WGS) entry which is preliminary data.</text>
</comment>
<reference evidence="3 4" key="1">
    <citation type="journal article" date="2019" name="Environ. Microbiol.">
        <title>Species interactions and distinct microbial communities in high Arctic permafrost affected cryosols are associated with the CH4 and CO2 gas fluxes.</title>
        <authorList>
            <person name="Altshuler I."/>
            <person name="Hamel J."/>
            <person name="Turney S."/>
            <person name="Magnuson E."/>
            <person name="Levesque R."/>
            <person name="Greer C."/>
            <person name="Whyte L.G."/>
        </authorList>
    </citation>
    <scope>NUCLEOTIDE SEQUENCE [LARGE SCALE GENOMIC DNA]</scope>
    <source>
        <strain evidence="3 4">42</strain>
    </source>
</reference>
<dbReference type="OrthoDB" id="9799320at2"/>